<evidence type="ECO:0000313" key="4">
    <source>
        <dbReference type="Proteomes" id="UP000667802"/>
    </source>
</evidence>
<reference evidence="4" key="1">
    <citation type="journal article" date="2021" name="Science">
        <title>Hunting the eagle killer: A cyanobacterial neurotoxin causes vacuolar myelinopathy.</title>
        <authorList>
            <person name="Breinlinger S."/>
            <person name="Phillips T.J."/>
            <person name="Haram B.N."/>
            <person name="Mares J."/>
            <person name="Martinez Yerena J.A."/>
            <person name="Hrouzek P."/>
            <person name="Sobotka R."/>
            <person name="Henderson W.M."/>
            <person name="Schmieder P."/>
            <person name="Williams S.M."/>
            <person name="Lauderdale J.D."/>
            <person name="Wilde H.D."/>
            <person name="Gerrin W."/>
            <person name="Kust A."/>
            <person name="Washington J.W."/>
            <person name="Wagner C."/>
            <person name="Geier B."/>
            <person name="Liebeke M."/>
            <person name="Enke H."/>
            <person name="Niedermeyer T.H.J."/>
            <person name="Wilde S.B."/>
        </authorList>
    </citation>
    <scope>NUCLEOTIDE SEQUENCE [LARGE SCALE GENOMIC DNA]</scope>
    <source>
        <strain evidence="4">Thurmond2011</strain>
    </source>
</reference>
<organism evidence="3 4">
    <name type="scientific">Aetokthonos hydrillicola Thurmond2011</name>
    <dbReference type="NCBI Taxonomy" id="2712845"/>
    <lineage>
        <taxon>Bacteria</taxon>
        <taxon>Bacillati</taxon>
        <taxon>Cyanobacteriota</taxon>
        <taxon>Cyanophyceae</taxon>
        <taxon>Nostocales</taxon>
        <taxon>Hapalosiphonaceae</taxon>
        <taxon>Aetokthonos</taxon>
    </lineage>
</organism>
<dbReference type="Pfam" id="PF00723">
    <property type="entry name" value="Glyco_hydro_15"/>
    <property type="match status" value="1"/>
</dbReference>
<evidence type="ECO:0000259" key="2">
    <source>
        <dbReference type="Pfam" id="PF19291"/>
    </source>
</evidence>
<proteinExistence type="predicted"/>
<evidence type="ECO:0000313" key="3">
    <source>
        <dbReference type="EMBL" id="MDR9897911.1"/>
    </source>
</evidence>
<feature type="domain" description="GH15-like" evidence="1">
    <location>
        <begin position="226"/>
        <end position="601"/>
    </location>
</feature>
<comment type="caution">
    <text evidence="3">The sequence shown here is derived from an EMBL/GenBank/DDBJ whole genome shotgun (WGS) entry which is preliminary data.</text>
</comment>
<keyword evidence="3" id="KW-0378">Hydrolase</keyword>
<gene>
    <name evidence="3" type="ORF">G7B40_025605</name>
</gene>
<dbReference type="Pfam" id="PF19291">
    <property type="entry name" value="TREH_N"/>
    <property type="match status" value="1"/>
</dbReference>
<protein>
    <submittedName>
        <fullName evidence="3">Glycoside hydrolase family 15 protein</fullName>
    </submittedName>
</protein>
<evidence type="ECO:0000259" key="1">
    <source>
        <dbReference type="Pfam" id="PF00723"/>
    </source>
</evidence>
<keyword evidence="4" id="KW-1185">Reference proteome</keyword>
<dbReference type="InterPro" id="IPR012341">
    <property type="entry name" value="6hp_glycosidase-like_sf"/>
</dbReference>
<name>A0AAP5IAG4_9CYAN</name>
<dbReference type="InterPro" id="IPR011613">
    <property type="entry name" value="GH15-like"/>
</dbReference>
<dbReference type="SUPFAM" id="SSF48208">
    <property type="entry name" value="Six-hairpin glycosidases"/>
    <property type="match status" value="1"/>
</dbReference>
<accession>A0AAP5IAG4</accession>
<dbReference type="InterPro" id="IPR008928">
    <property type="entry name" value="6-hairpin_glycosidase_sf"/>
</dbReference>
<dbReference type="AlphaFoldDB" id="A0AAP5IAG4"/>
<dbReference type="PANTHER" id="PTHR31616">
    <property type="entry name" value="TREHALASE"/>
    <property type="match status" value="1"/>
</dbReference>
<dbReference type="InterPro" id="IPR045582">
    <property type="entry name" value="Trehalase-like_N"/>
</dbReference>
<dbReference type="RefSeq" id="WP_208344559.1">
    <property type="nucleotide sequence ID" value="NZ_CAWQFN010000514.1"/>
</dbReference>
<dbReference type="Proteomes" id="UP000667802">
    <property type="component" value="Unassembled WGS sequence"/>
</dbReference>
<dbReference type="GO" id="GO:0004553">
    <property type="term" value="F:hydrolase activity, hydrolyzing O-glycosyl compounds"/>
    <property type="evidence" value="ECO:0007669"/>
    <property type="project" value="TreeGrafter"/>
</dbReference>
<sequence>MGYQPIHNYGIVGNMYTTALVGLNGSIDWFCFPSHDSPSVFAGLLDVHKGGHFKIAPIASEVTHKQFYWPETNVLLTRFLALEGVAETADFMPAGIQEQDLGFQWLIRRVRVIRGNMDFVMECYPAFNYARDEHQTIVTSLGAVFLSSSLSLALSTEIPLRQIGNGVQAKFTLHSGETAVFVLRRTEPDGGCGLPLVKSRADNLFKETVEYWRHWLEQCTYKGRWREIVHRSALVLKLLTYEPTGAIIASPTCSLPEKIGGERNWDYRYTWIRDAAFTVYALLRLGFTGEAAKFMNWIGCLCHKRNPDGSLQPMYGIDGRHELEEEILEHLEGYKGSKPVRIGNAAYKQLQMDIYGELMDSIYLYNKYVVPISYDAWNELRLMINWICDNWQRKDRGLWEVRGKDRNFVYSKLMCWVAVDRGLRLADKRSFPAERERWLVVRDQIYEEIMAEGWNDSLQAFVQSYGSDSLDASNLIIPLILFLSPTDPRMLSTIDAINKSPEQGGLVYNSLVYRYNVEATPDGLTGEEGTFNLCTFWLVEALARAGQVESSRLDDARLIFEDMLGHANHLGLFAEETDPTGRALGNFPLALTHLSLISAAYNLNKAIDKA</sequence>
<dbReference type="PANTHER" id="PTHR31616:SF0">
    <property type="entry name" value="GLUCAN 1,4-ALPHA-GLUCOSIDASE"/>
    <property type="match status" value="1"/>
</dbReference>
<dbReference type="GO" id="GO:0005975">
    <property type="term" value="P:carbohydrate metabolic process"/>
    <property type="evidence" value="ECO:0007669"/>
    <property type="project" value="InterPro"/>
</dbReference>
<feature type="domain" description="Trehalase-like N-terminal" evidence="2">
    <location>
        <begin position="4"/>
        <end position="135"/>
    </location>
</feature>
<dbReference type="EMBL" id="JAALHA020000015">
    <property type="protein sequence ID" value="MDR9897911.1"/>
    <property type="molecule type" value="Genomic_DNA"/>
</dbReference>
<dbReference type="Gene3D" id="1.50.10.10">
    <property type="match status" value="1"/>
</dbReference>